<dbReference type="Gene3D" id="3.40.1370.10">
    <property type="match status" value="1"/>
</dbReference>
<proteinExistence type="inferred from homology"/>
<comment type="subunit">
    <text evidence="5">Part of the 50S ribosomal subunit.</text>
</comment>
<accession>A0A1F5ZSH2</accession>
<organism evidence="6 7">
    <name type="scientific">Candidatus Gottesmanbacteria bacterium RIFCSPHIGHO2_01_FULL_39_10</name>
    <dbReference type="NCBI Taxonomy" id="1798375"/>
    <lineage>
        <taxon>Bacteria</taxon>
        <taxon>Candidatus Gottesmaniibacteriota</taxon>
    </lineage>
</organism>
<evidence type="ECO:0000256" key="5">
    <source>
        <dbReference type="HAMAP-Rule" id="MF_01328"/>
    </source>
</evidence>
<dbReference type="PANTHER" id="PTHR10746:SF6">
    <property type="entry name" value="LARGE RIBOSOMAL SUBUNIT PROTEIN UL4M"/>
    <property type="match status" value="1"/>
</dbReference>
<evidence type="ECO:0000256" key="3">
    <source>
        <dbReference type="ARBA" id="ARBA00023274"/>
    </source>
</evidence>
<comment type="function">
    <text evidence="5">Forms part of the polypeptide exit tunnel.</text>
</comment>
<dbReference type="GO" id="GO:1990904">
    <property type="term" value="C:ribonucleoprotein complex"/>
    <property type="evidence" value="ECO:0007669"/>
    <property type="project" value="UniProtKB-KW"/>
</dbReference>
<dbReference type="Proteomes" id="UP000177383">
    <property type="component" value="Unassembled WGS sequence"/>
</dbReference>
<dbReference type="InterPro" id="IPR002136">
    <property type="entry name" value="Ribosomal_uL4"/>
</dbReference>
<dbReference type="GO" id="GO:0006412">
    <property type="term" value="P:translation"/>
    <property type="evidence" value="ECO:0007669"/>
    <property type="project" value="UniProtKB-UniRule"/>
</dbReference>
<dbReference type="STRING" id="1798375.A2773_04185"/>
<evidence type="ECO:0000256" key="1">
    <source>
        <dbReference type="ARBA" id="ARBA00010528"/>
    </source>
</evidence>
<keyword evidence="5" id="KW-0694">RNA-binding</keyword>
<dbReference type="AlphaFoldDB" id="A0A1F5ZSH2"/>
<dbReference type="Pfam" id="PF00573">
    <property type="entry name" value="Ribosomal_L4"/>
    <property type="match status" value="1"/>
</dbReference>
<gene>
    <name evidence="5" type="primary">rplD</name>
    <name evidence="6" type="ORF">A2773_04185</name>
</gene>
<dbReference type="GO" id="GO:0005840">
    <property type="term" value="C:ribosome"/>
    <property type="evidence" value="ECO:0007669"/>
    <property type="project" value="UniProtKB-KW"/>
</dbReference>
<protein>
    <recommendedName>
        <fullName evidence="4 5">Large ribosomal subunit protein uL4</fullName>
    </recommendedName>
</protein>
<dbReference type="GO" id="GO:0003735">
    <property type="term" value="F:structural constituent of ribosome"/>
    <property type="evidence" value="ECO:0007669"/>
    <property type="project" value="InterPro"/>
</dbReference>
<dbReference type="EMBL" id="MFJE01000005">
    <property type="protein sequence ID" value="OGG15062.1"/>
    <property type="molecule type" value="Genomic_DNA"/>
</dbReference>
<dbReference type="InterPro" id="IPR023574">
    <property type="entry name" value="Ribosomal_uL4_dom_sf"/>
</dbReference>
<name>A0A1F5ZSH2_9BACT</name>
<comment type="similarity">
    <text evidence="1 5">Belongs to the universal ribosomal protein uL4 family.</text>
</comment>
<dbReference type="SUPFAM" id="SSF52166">
    <property type="entry name" value="Ribosomal protein L4"/>
    <property type="match status" value="1"/>
</dbReference>
<evidence type="ECO:0000256" key="2">
    <source>
        <dbReference type="ARBA" id="ARBA00022980"/>
    </source>
</evidence>
<keyword evidence="2 5" id="KW-0689">Ribosomal protein</keyword>
<keyword evidence="3 5" id="KW-0687">Ribonucleoprotein</keyword>
<dbReference type="GO" id="GO:0019843">
    <property type="term" value="F:rRNA binding"/>
    <property type="evidence" value="ECO:0007669"/>
    <property type="project" value="UniProtKB-UniRule"/>
</dbReference>
<keyword evidence="5" id="KW-0699">rRNA-binding</keyword>
<evidence type="ECO:0000313" key="6">
    <source>
        <dbReference type="EMBL" id="OGG15062.1"/>
    </source>
</evidence>
<dbReference type="PANTHER" id="PTHR10746">
    <property type="entry name" value="50S RIBOSOMAL PROTEIN L4"/>
    <property type="match status" value="1"/>
</dbReference>
<reference evidence="6 7" key="1">
    <citation type="journal article" date="2016" name="Nat. Commun.">
        <title>Thousands of microbial genomes shed light on interconnected biogeochemical processes in an aquifer system.</title>
        <authorList>
            <person name="Anantharaman K."/>
            <person name="Brown C.T."/>
            <person name="Hug L.A."/>
            <person name="Sharon I."/>
            <person name="Castelle C.J."/>
            <person name="Probst A.J."/>
            <person name="Thomas B.C."/>
            <person name="Singh A."/>
            <person name="Wilkins M.J."/>
            <person name="Karaoz U."/>
            <person name="Brodie E.L."/>
            <person name="Williams K.H."/>
            <person name="Hubbard S.S."/>
            <person name="Banfield J.F."/>
        </authorList>
    </citation>
    <scope>NUCLEOTIDE SEQUENCE [LARGE SCALE GENOMIC DNA]</scope>
</reference>
<comment type="caution">
    <text evidence="6">The sequence shown here is derived from an EMBL/GenBank/DDBJ whole genome shotgun (WGS) entry which is preliminary data.</text>
</comment>
<sequence length="225" mass="24944">MPKKTKSLTLDVYNIAGSVSGKITLSKDIFGQEAKPELIAQALRVYAANQRQGNASTKTRAMVAGSTRKLYRQKGTGRARHGDIKAPIYIGGGVAHGPHPRDFSLKFPKQMKRKALFSVLSSKLQDGNILAVTGLEKIDKKTKEMVEVMKNLNLIDKKKTSKILVVLPQELENVYLASRNIAGIDLTSANLLNIYEVLNHNKLLFLKDSFAVLEKTYFKKEATKS</sequence>
<dbReference type="InterPro" id="IPR013005">
    <property type="entry name" value="Ribosomal_uL4-like"/>
</dbReference>
<comment type="function">
    <text evidence="5">One of the primary rRNA binding proteins, this protein initially binds near the 5'-end of the 23S rRNA. It is important during the early stages of 50S assembly. It makes multiple contacts with different domains of the 23S rRNA in the assembled 50S subunit and ribosome.</text>
</comment>
<evidence type="ECO:0000313" key="7">
    <source>
        <dbReference type="Proteomes" id="UP000177383"/>
    </source>
</evidence>
<dbReference type="NCBIfam" id="TIGR03953">
    <property type="entry name" value="rplD_bact"/>
    <property type="match status" value="1"/>
</dbReference>
<dbReference type="HAMAP" id="MF_01328_B">
    <property type="entry name" value="Ribosomal_uL4_B"/>
    <property type="match status" value="1"/>
</dbReference>
<evidence type="ECO:0000256" key="4">
    <source>
        <dbReference type="ARBA" id="ARBA00035244"/>
    </source>
</evidence>